<sequence>MNLSRLGPISETDALNSGGQNVCASRVDSLPRATFRGMNMCFYFRERAVHLVFRGRATHFDGGAKVKLFMLLIQAFLITGMISVNHTFLFAITNWLRKGEFPQTAPLYRMYLQGLGLPV</sequence>
<evidence type="ECO:0000313" key="2">
    <source>
        <dbReference type="EMBL" id="MED6198451.1"/>
    </source>
</evidence>
<protein>
    <submittedName>
        <fullName evidence="2">Uncharacterized protein</fullName>
    </submittedName>
</protein>
<organism evidence="2 3">
    <name type="scientific">Stylosanthes scabra</name>
    <dbReference type="NCBI Taxonomy" id="79078"/>
    <lineage>
        <taxon>Eukaryota</taxon>
        <taxon>Viridiplantae</taxon>
        <taxon>Streptophyta</taxon>
        <taxon>Embryophyta</taxon>
        <taxon>Tracheophyta</taxon>
        <taxon>Spermatophyta</taxon>
        <taxon>Magnoliopsida</taxon>
        <taxon>eudicotyledons</taxon>
        <taxon>Gunneridae</taxon>
        <taxon>Pentapetalae</taxon>
        <taxon>rosids</taxon>
        <taxon>fabids</taxon>
        <taxon>Fabales</taxon>
        <taxon>Fabaceae</taxon>
        <taxon>Papilionoideae</taxon>
        <taxon>50 kb inversion clade</taxon>
        <taxon>dalbergioids sensu lato</taxon>
        <taxon>Dalbergieae</taxon>
        <taxon>Pterocarpus clade</taxon>
        <taxon>Stylosanthes</taxon>
    </lineage>
</organism>
<keyword evidence="1" id="KW-1133">Transmembrane helix</keyword>
<evidence type="ECO:0000256" key="1">
    <source>
        <dbReference type="SAM" id="Phobius"/>
    </source>
</evidence>
<keyword evidence="1" id="KW-0812">Transmembrane</keyword>
<name>A0ABU6XKP3_9FABA</name>
<dbReference type="EMBL" id="JASCZI010212124">
    <property type="protein sequence ID" value="MED6198451.1"/>
    <property type="molecule type" value="Genomic_DNA"/>
</dbReference>
<keyword evidence="3" id="KW-1185">Reference proteome</keyword>
<evidence type="ECO:0000313" key="3">
    <source>
        <dbReference type="Proteomes" id="UP001341840"/>
    </source>
</evidence>
<accession>A0ABU6XKP3</accession>
<feature type="transmembrane region" description="Helical" evidence="1">
    <location>
        <begin position="68"/>
        <end position="92"/>
    </location>
</feature>
<gene>
    <name evidence="2" type="ORF">PIB30_066360</name>
</gene>
<keyword evidence="1" id="KW-0472">Membrane</keyword>
<dbReference type="Proteomes" id="UP001341840">
    <property type="component" value="Unassembled WGS sequence"/>
</dbReference>
<reference evidence="2 3" key="1">
    <citation type="journal article" date="2023" name="Plants (Basel)">
        <title>Bridging the Gap: Combining Genomics and Transcriptomics Approaches to Understand Stylosanthes scabra, an Orphan Legume from the Brazilian Caatinga.</title>
        <authorList>
            <person name="Ferreira-Neto J.R.C."/>
            <person name="da Silva M.D."/>
            <person name="Binneck E."/>
            <person name="de Melo N.F."/>
            <person name="da Silva R.H."/>
            <person name="de Melo A.L.T.M."/>
            <person name="Pandolfi V."/>
            <person name="Bustamante F.O."/>
            <person name="Brasileiro-Vidal A.C."/>
            <person name="Benko-Iseppon A.M."/>
        </authorList>
    </citation>
    <scope>NUCLEOTIDE SEQUENCE [LARGE SCALE GENOMIC DNA]</scope>
    <source>
        <tissue evidence="2">Leaves</tissue>
    </source>
</reference>
<proteinExistence type="predicted"/>
<comment type="caution">
    <text evidence="2">The sequence shown here is derived from an EMBL/GenBank/DDBJ whole genome shotgun (WGS) entry which is preliminary data.</text>
</comment>